<evidence type="ECO:0000259" key="2">
    <source>
        <dbReference type="PROSITE" id="PS51286"/>
    </source>
</evidence>
<feature type="region of interest" description="Disordered" evidence="1">
    <location>
        <begin position="75"/>
        <end position="96"/>
    </location>
</feature>
<dbReference type="Proteomes" id="UP000094527">
    <property type="component" value="Unassembled WGS sequence"/>
</dbReference>
<protein>
    <submittedName>
        <fullName evidence="3">Protein TBRG4</fullName>
    </submittedName>
</protein>
<gene>
    <name evidence="3" type="ORF">Ocin01_15924</name>
</gene>
<organism evidence="3 4">
    <name type="scientific">Orchesella cincta</name>
    <name type="common">Springtail</name>
    <name type="synonym">Podura cincta</name>
    <dbReference type="NCBI Taxonomy" id="48709"/>
    <lineage>
        <taxon>Eukaryota</taxon>
        <taxon>Metazoa</taxon>
        <taxon>Ecdysozoa</taxon>
        <taxon>Arthropoda</taxon>
        <taxon>Hexapoda</taxon>
        <taxon>Collembola</taxon>
        <taxon>Entomobryomorpha</taxon>
        <taxon>Entomobryoidea</taxon>
        <taxon>Orchesellidae</taxon>
        <taxon>Orchesellinae</taxon>
        <taxon>Orchesella</taxon>
    </lineage>
</organism>
<evidence type="ECO:0000313" key="4">
    <source>
        <dbReference type="Proteomes" id="UP000094527"/>
    </source>
</evidence>
<reference evidence="3 4" key="1">
    <citation type="journal article" date="2016" name="Genome Biol. Evol.">
        <title>Gene Family Evolution Reflects Adaptation to Soil Environmental Stressors in the Genome of the Collembolan Orchesella cincta.</title>
        <authorList>
            <person name="Faddeeva-Vakhrusheva A."/>
            <person name="Derks M.F."/>
            <person name="Anvar S.Y."/>
            <person name="Agamennone V."/>
            <person name="Suring W."/>
            <person name="Smit S."/>
            <person name="van Straalen N.M."/>
            <person name="Roelofs D."/>
        </authorList>
    </citation>
    <scope>NUCLEOTIDE SEQUENCE [LARGE SCALE GENOMIC DNA]</scope>
    <source>
        <tissue evidence="3">Mixed pool</tissue>
    </source>
</reference>
<dbReference type="Pfam" id="PF06743">
    <property type="entry name" value="FAST_1"/>
    <property type="match status" value="1"/>
</dbReference>
<feature type="domain" description="RAP" evidence="2">
    <location>
        <begin position="631"/>
        <end position="689"/>
    </location>
</feature>
<accession>A0A1D2MCQ4</accession>
<dbReference type="SMART" id="SM00952">
    <property type="entry name" value="RAP"/>
    <property type="match status" value="1"/>
</dbReference>
<dbReference type="InterPro" id="IPR010622">
    <property type="entry name" value="FAST_Leu-rich"/>
</dbReference>
<dbReference type="GO" id="GO:0044528">
    <property type="term" value="P:regulation of mitochondrial mRNA stability"/>
    <property type="evidence" value="ECO:0007669"/>
    <property type="project" value="InterPro"/>
</dbReference>
<dbReference type="AlphaFoldDB" id="A0A1D2MCQ4"/>
<proteinExistence type="predicted"/>
<dbReference type="OMA" id="LCILQQA"/>
<dbReference type="PROSITE" id="PS51286">
    <property type="entry name" value="RAP"/>
    <property type="match status" value="1"/>
</dbReference>
<dbReference type="EMBL" id="LJIJ01001804">
    <property type="protein sequence ID" value="ODM90760.1"/>
    <property type="molecule type" value="Genomic_DNA"/>
</dbReference>
<keyword evidence="4" id="KW-1185">Reference proteome</keyword>
<dbReference type="STRING" id="48709.A0A1D2MCQ4"/>
<sequence>MHRETLSRGFLFSHNLMGKSVIPLNCSRGIAAVGGKSSLTVFSRPSEVLVSSRCFHSSLKRSTQSFTRTIMAEAKKGVSETTSSSEDQDASTRRNSPLIQKKHFNISAKDILSSHDEGSFPEMISAPTIAFDPDQPSYTVSNRSLLDTRIYAARSVEELLNLSVEQELTLKHACLIISRLGNFSHVTKDASVIQKLQTDKRFLQIFNLIQRGNHSQFPHTLLQALTGLQKLGLETSEQVSRLLEQELSWSMRRCPLRFLAKSVKILNDNKVSESTTGSGQTDSPVILASIKVLNRRWIEAISGSDFIALFQIIELFSNETQVKIEDRAADVANQFTPVEMIKLFIVLGTKRRRPTPLLRSLAYHYSKTEHKAVAKDLVELIYALNELTFADPILMNRICTDLAEDISRIKTTTLISSLMISLGQMRYKNKEILLAVDDWIMRRLSDLRPFDYAAWLQAAATLNHESENLQTFCNKAEQALNKSSVPSPTEWVNIVHSFVLLNHYKPEMLASVLEPSFVESLETLGPKSMRHKLKLLNINHIASQTKNFKGSLLPKNKVTDWTTALVTSTDDKLSKLVVDSLGSFLTPAKYLELHKQLDCGVFVDAVCYMDKKSMPTALETVKAKSCSLDKVAIVVEGYPVMCLGLKQPTGQALLNTRMLEAQNFLVVTVPYTEFGSSEKLIRRVQYLEQKLKAISQKSEGALPESSSR</sequence>
<evidence type="ECO:0000313" key="3">
    <source>
        <dbReference type="EMBL" id="ODM90760.1"/>
    </source>
</evidence>
<dbReference type="InterPro" id="IPR013584">
    <property type="entry name" value="RAP"/>
</dbReference>
<evidence type="ECO:0000256" key="1">
    <source>
        <dbReference type="SAM" id="MobiDB-lite"/>
    </source>
</evidence>
<dbReference type="OrthoDB" id="6501018at2759"/>
<name>A0A1D2MCQ4_ORCCI</name>
<comment type="caution">
    <text evidence="3">The sequence shown here is derived from an EMBL/GenBank/DDBJ whole genome shotgun (WGS) entry which is preliminary data.</text>
</comment>